<keyword evidence="1" id="KW-0732">Signal</keyword>
<protein>
    <submittedName>
        <fullName evidence="2">Transglutaminase</fullName>
    </submittedName>
</protein>
<comment type="caution">
    <text evidence="2">The sequence shown here is derived from an EMBL/GenBank/DDBJ whole genome shotgun (WGS) entry which is preliminary data.</text>
</comment>
<dbReference type="Pfam" id="PF06035">
    <property type="entry name" value="Peptidase_C93"/>
    <property type="match status" value="1"/>
</dbReference>
<dbReference type="RefSeq" id="WP_127698895.1">
    <property type="nucleotide sequence ID" value="NZ_SACS01000009.1"/>
</dbReference>
<dbReference type="EMBL" id="SACS01000009">
    <property type="protein sequence ID" value="RVU37453.1"/>
    <property type="molecule type" value="Genomic_DNA"/>
</dbReference>
<dbReference type="Gene3D" id="3.10.620.30">
    <property type="match status" value="1"/>
</dbReference>
<accession>A0A437QSG6</accession>
<evidence type="ECO:0000313" key="2">
    <source>
        <dbReference type="EMBL" id="RVU37453.1"/>
    </source>
</evidence>
<dbReference type="Proteomes" id="UP000283077">
    <property type="component" value="Unassembled WGS sequence"/>
</dbReference>
<reference evidence="2 3" key="1">
    <citation type="submission" date="2019-01" db="EMBL/GenBank/DDBJ databases">
        <authorList>
            <person name="Chen W.-M."/>
        </authorList>
    </citation>
    <scope>NUCLEOTIDE SEQUENCE [LARGE SCALE GENOMIC DNA]</scope>
    <source>
        <strain evidence="2 3">KYPC3</strain>
    </source>
</reference>
<evidence type="ECO:0000313" key="3">
    <source>
        <dbReference type="Proteomes" id="UP000283077"/>
    </source>
</evidence>
<dbReference type="PANTHER" id="PTHR39327:SF1">
    <property type="entry name" value="BLR5470 PROTEIN"/>
    <property type="match status" value="1"/>
</dbReference>
<sequence length="216" mass="24695">MNFKPLLWLVTAGCCLTVSANYTDTTFSATFFTDVQQRYGEDAVTRFTSWRDLIVEGSTEADWDRIHLANQFFNRQVAYSADLEHWKKTDYWATPVETLGTGAGDCEDYALAKYFTLRAMGVSDEKLRLMYVRALSVNEPHMVLVYFEEPDAMPYVLDNMDPEIKLAQYRTDLRPIYSFNASGLWLAKANGLGRRVKDSSGISNWTAVLEKIEQGY</sequence>
<feature type="signal peptide" evidence="1">
    <location>
        <begin position="1"/>
        <end position="20"/>
    </location>
</feature>
<feature type="chain" id="PRO_5019363352" evidence="1">
    <location>
        <begin position="21"/>
        <end position="216"/>
    </location>
</feature>
<dbReference type="OrthoDB" id="5401788at2"/>
<proteinExistence type="predicted"/>
<dbReference type="PANTHER" id="PTHR39327">
    <property type="match status" value="1"/>
</dbReference>
<name>A0A437QSG6_9GAMM</name>
<dbReference type="SUPFAM" id="SSF54001">
    <property type="entry name" value="Cysteine proteinases"/>
    <property type="match status" value="1"/>
</dbReference>
<dbReference type="AlphaFoldDB" id="A0A437QSG6"/>
<gene>
    <name evidence="2" type="ORF">EOE67_09680</name>
</gene>
<dbReference type="InterPro" id="IPR010319">
    <property type="entry name" value="Transglutaminase-like_Cys_pept"/>
</dbReference>
<evidence type="ECO:0000256" key="1">
    <source>
        <dbReference type="SAM" id="SignalP"/>
    </source>
</evidence>
<organism evidence="2 3">
    <name type="scientific">Rheinheimera riviphila</name>
    <dbReference type="NCBI Taxonomy" id="1834037"/>
    <lineage>
        <taxon>Bacteria</taxon>
        <taxon>Pseudomonadati</taxon>
        <taxon>Pseudomonadota</taxon>
        <taxon>Gammaproteobacteria</taxon>
        <taxon>Chromatiales</taxon>
        <taxon>Chromatiaceae</taxon>
        <taxon>Rheinheimera</taxon>
    </lineage>
</organism>
<keyword evidence="3" id="KW-1185">Reference proteome</keyword>
<dbReference type="InterPro" id="IPR038765">
    <property type="entry name" value="Papain-like_cys_pep_sf"/>
</dbReference>